<accession>A0A0D3JIY2</accession>
<sequence>MRKLEQMVADGVAPKFDMDLEMLWGTDGRAMRLQAVQNAQSPVNRHPATGRPAWFCNLHNQARFLRERRPCGTPEVGMTDIYFGDLSLIPGGMLQHINEAGCCSTSTRRDAAAHQRGEMLQHINEARCCSTSTRRDAAAHQRGEMLQHINEVSEKNIVTVPMQPGEVLLCDNYRVLHGRDIFDGDRLHAVSWFGDEKLEDDSGQQAGRPAQRRAQLGLLRGAQPASGGAVRQTPCTCSMGSRPSVEQCSR</sequence>
<dbReference type="KEGG" id="ehx:EMIHUDRAFT_471710"/>
<evidence type="ECO:0000313" key="5">
    <source>
        <dbReference type="Proteomes" id="UP000013827"/>
    </source>
</evidence>
<keyword evidence="1" id="KW-0560">Oxidoreductase</keyword>
<proteinExistence type="predicted"/>
<dbReference type="PaxDb" id="2903-EOD23467"/>
<dbReference type="Gene3D" id="3.60.130.10">
    <property type="entry name" value="Clavaminate synthase-like"/>
    <property type="match status" value="1"/>
</dbReference>
<dbReference type="GeneID" id="17269014"/>
<dbReference type="RefSeq" id="XP_005775896.1">
    <property type="nucleotide sequence ID" value="XM_005775839.1"/>
</dbReference>
<dbReference type="SUPFAM" id="SSF51197">
    <property type="entry name" value="Clavaminate synthase-like"/>
    <property type="match status" value="1"/>
</dbReference>
<dbReference type="InterPro" id="IPR042098">
    <property type="entry name" value="TauD-like_sf"/>
</dbReference>
<feature type="region of interest" description="Disordered" evidence="2">
    <location>
        <begin position="220"/>
        <end position="250"/>
    </location>
</feature>
<evidence type="ECO:0000259" key="3">
    <source>
        <dbReference type="Pfam" id="PF02668"/>
    </source>
</evidence>
<dbReference type="AlphaFoldDB" id="A0A0D3JIY2"/>
<reference evidence="4" key="2">
    <citation type="submission" date="2024-10" db="UniProtKB">
        <authorList>
            <consortium name="EnsemblProtists"/>
        </authorList>
    </citation>
    <scope>IDENTIFICATION</scope>
</reference>
<keyword evidence="5" id="KW-1185">Reference proteome</keyword>
<evidence type="ECO:0000313" key="4">
    <source>
        <dbReference type="EnsemblProtists" id="EOD23467"/>
    </source>
</evidence>
<organism evidence="4 5">
    <name type="scientific">Emiliania huxleyi (strain CCMP1516)</name>
    <dbReference type="NCBI Taxonomy" id="280463"/>
    <lineage>
        <taxon>Eukaryota</taxon>
        <taxon>Haptista</taxon>
        <taxon>Haptophyta</taxon>
        <taxon>Prymnesiophyceae</taxon>
        <taxon>Isochrysidales</taxon>
        <taxon>Noelaerhabdaceae</taxon>
        <taxon>Emiliania</taxon>
    </lineage>
</organism>
<protein>
    <recommendedName>
        <fullName evidence="3">TauD/TfdA-like domain-containing protein</fullName>
    </recommendedName>
</protein>
<dbReference type="GO" id="GO:0016491">
    <property type="term" value="F:oxidoreductase activity"/>
    <property type="evidence" value="ECO:0007669"/>
    <property type="project" value="UniProtKB-KW"/>
</dbReference>
<dbReference type="eggNOG" id="ENOG502RQ8M">
    <property type="taxonomic scope" value="Eukaryota"/>
</dbReference>
<feature type="compositionally biased region" description="Polar residues" evidence="2">
    <location>
        <begin position="233"/>
        <end position="250"/>
    </location>
</feature>
<name>A0A0D3JIY2_EMIH1</name>
<dbReference type="InterPro" id="IPR003819">
    <property type="entry name" value="TauD/TfdA-like"/>
</dbReference>
<reference evidence="5" key="1">
    <citation type="journal article" date="2013" name="Nature">
        <title>Pan genome of the phytoplankton Emiliania underpins its global distribution.</title>
        <authorList>
            <person name="Read B.A."/>
            <person name="Kegel J."/>
            <person name="Klute M.J."/>
            <person name="Kuo A."/>
            <person name="Lefebvre S.C."/>
            <person name="Maumus F."/>
            <person name="Mayer C."/>
            <person name="Miller J."/>
            <person name="Monier A."/>
            <person name="Salamov A."/>
            <person name="Young J."/>
            <person name="Aguilar M."/>
            <person name="Claverie J.M."/>
            <person name="Frickenhaus S."/>
            <person name="Gonzalez K."/>
            <person name="Herman E.K."/>
            <person name="Lin Y.C."/>
            <person name="Napier J."/>
            <person name="Ogata H."/>
            <person name="Sarno A.F."/>
            <person name="Shmutz J."/>
            <person name="Schroeder D."/>
            <person name="de Vargas C."/>
            <person name="Verret F."/>
            <person name="von Dassow P."/>
            <person name="Valentin K."/>
            <person name="Van de Peer Y."/>
            <person name="Wheeler G."/>
            <person name="Dacks J.B."/>
            <person name="Delwiche C.F."/>
            <person name="Dyhrman S.T."/>
            <person name="Glockner G."/>
            <person name="John U."/>
            <person name="Richards T."/>
            <person name="Worden A.Z."/>
            <person name="Zhang X."/>
            <person name="Grigoriev I.V."/>
            <person name="Allen A.E."/>
            <person name="Bidle K."/>
            <person name="Borodovsky M."/>
            <person name="Bowler C."/>
            <person name="Brownlee C."/>
            <person name="Cock J.M."/>
            <person name="Elias M."/>
            <person name="Gladyshev V.N."/>
            <person name="Groth M."/>
            <person name="Guda C."/>
            <person name="Hadaegh A."/>
            <person name="Iglesias-Rodriguez M.D."/>
            <person name="Jenkins J."/>
            <person name="Jones B.M."/>
            <person name="Lawson T."/>
            <person name="Leese F."/>
            <person name="Lindquist E."/>
            <person name="Lobanov A."/>
            <person name="Lomsadze A."/>
            <person name="Malik S.B."/>
            <person name="Marsh M.E."/>
            <person name="Mackinder L."/>
            <person name="Mock T."/>
            <person name="Mueller-Roeber B."/>
            <person name="Pagarete A."/>
            <person name="Parker M."/>
            <person name="Probert I."/>
            <person name="Quesneville H."/>
            <person name="Raines C."/>
            <person name="Rensing S.A."/>
            <person name="Riano-Pachon D.M."/>
            <person name="Richier S."/>
            <person name="Rokitta S."/>
            <person name="Shiraiwa Y."/>
            <person name="Soanes D.M."/>
            <person name="van der Giezen M."/>
            <person name="Wahlund T.M."/>
            <person name="Williams B."/>
            <person name="Wilson W."/>
            <person name="Wolfe G."/>
            <person name="Wurch L.L."/>
        </authorList>
    </citation>
    <scope>NUCLEOTIDE SEQUENCE</scope>
</reference>
<dbReference type="Pfam" id="PF02668">
    <property type="entry name" value="TauD"/>
    <property type="match status" value="1"/>
</dbReference>
<dbReference type="Proteomes" id="UP000013827">
    <property type="component" value="Unassembled WGS sequence"/>
</dbReference>
<dbReference type="HOGENOM" id="CLU_1113053_0_0_1"/>
<evidence type="ECO:0000256" key="1">
    <source>
        <dbReference type="ARBA" id="ARBA00023002"/>
    </source>
</evidence>
<evidence type="ECO:0000256" key="2">
    <source>
        <dbReference type="SAM" id="MobiDB-lite"/>
    </source>
</evidence>
<feature type="domain" description="TauD/TfdA-like" evidence="3">
    <location>
        <begin position="144"/>
        <end position="187"/>
    </location>
</feature>
<dbReference type="EnsemblProtists" id="EOD23467">
    <property type="protein sequence ID" value="EOD23467"/>
    <property type="gene ID" value="EMIHUDRAFT_471710"/>
</dbReference>